<reference evidence="2 3" key="1">
    <citation type="submission" date="2017-12" db="EMBL/GenBank/DDBJ databases">
        <title>High-resolution comparative analysis of great ape genomes.</title>
        <authorList>
            <person name="Pollen A."/>
            <person name="Hastie A."/>
            <person name="Hormozdiari F."/>
            <person name="Dougherty M."/>
            <person name="Liu R."/>
            <person name="Chaisson M."/>
            <person name="Hoppe E."/>
            <person name="Hill C."/>
            <person name="Pang A."/>
            <person name="Hillier L."/>
            <person name="Baker C."/>
            <person name="Armstrong J."/>
            <person name="Shendure J."/>
            <person name="Paten B."/>
            <person name="Wilson R."/>
            <person name="Chao H."/>
            <person name="Schneider V."/>
            <person name="Ventura M."/>
            <person name="Kronenberg Z."/>
            <person name="Murali S."/>
            <person name="Gordon D."/>
            <person name="Cantsilieris S."/>
            <person name="Munson K."/>
            <person name="Nelson B."/>
            <person name="Raja A."/>
            <person name="Underwood J."/>
            <person name="Diekhans M."/>
            <person name="Fiddes I."/>
            <person name="Haussler D."/>
            <person name="Eichler E."/>
        </authorList>
    </citation>
    <scope>NUCLEOTIDE SEQUENCE [LARGE SCALE GENOMIC DNA]</scope>
    <source>
        <strain evidence="2">Yerkes chimp pedigree #C0471</strain>
    </source>
</reference>
<name>A0A2J8KG30_PANTR</name>
<dbReference type="SMR" id="A0A2J8KG30"/>
<proteinExistence type="predicted"/>
<accession>A0A2J8KG30</accession>
<gene>
    <name evidence="2" type="ORF">CK820_G0039012</name>
</gene>
<dbReference type="AlphaFoldDB" id="A0A2J8KG30"/>
<feature type="domain" description="ATP-citrate synthase citrate-binding" evidence="1">
    <location>
        <begin position="1"/>
        <end position="94"/>
    </location>
</feature>
<dbReference type="Proteomes" id="UP000236370">
    <property type="component" value="Unassembled WGS sequence"/>
</dbReference>
<dbReference type="InterPro" id="IPR016102">
    <property type="entry name" value="Succinyl-CoA_synth-like"/>
</dbReference>
<evidence type="ECO:0000259" key="1">
    <source>
        <dbReference type="Pfam" id="PF16114"/>
    </source>
</evidence>
<dbReference type="SUPFAM" id="SSF52210">
    <property type="entry name" value="Succinyl-CoA synthetase domains"/>
    <property type="match status" value="1"/>
</dbReference>
<evidence type="ECO:0000313" key="3">
    <source>
        <dbReference type="Proteomes" id="UP000236370"/>
    </source>
</evidence>
<comment type="caution">
    <text evidence="2">The sequence shown here is derived from an EMBL/GenBank/DDBJ whole genome shotgun (WGS) entry which is preliminary data.</text>
</comment>
<organism evidence="2 3">
    <name type="scientific">Pan troglodytes</name>
    <name type="common">Chimpanzee</name>
    <dbReference type="NCBI Taxonomy" id="9598"/>
    <lineage>
        <taxon>Eukaryota</taxon>
        <taxon>Metazoa</taxon>
        <taxon>Chordata</taxon>
        <taxon>Craniata</taxon>
        <taxon>Vertebrata</taxon>
        <taxon>Euteleostomi</taxon>
        <taxon>Mammalia</taxon>
        <taxon>Eutheria</taxon>
        <taxon>Euarchontoglires</taxon>
        <taxon>Primates</taxon>
        <taxon>Haplorrhini</taxon>
        <taxon>Catarrhini</taxon>
        <taxon>Hominidae</taxon>
        <taxon>Pan</taxon>
    </lineage>
</organism>
<dbReference type="InterPro" id="IPR032263">
    <property type="entry name" value="Citrate-bd"/>
</dbReference>
<dbReference type="Gene3D" id="3.40.50.261">
    <property type="entry name" value="Succinyl-CoA synthetase domains"/>
    <property type="match status" value="1"/>
</dbReference>
<dbReference type="Pfam" id="PF16114">
    <property type="entry name" value="Citrate_bind"/>
    <property type="match status" value="1"/>
</dbReference>
<feature type="non-terminal residue" evidence="2">
    <location>
        <position position="133"/>
    </location>
</feature>
<evidence type="ECO:0000313" key="2">
    <source>
        <dbReference type="EMBL" id="PNI33984.1"/>
    </source>
</evidence>
<dbReference type="EMBL" id="NBAG03000371">
    <property type="protein sequence ID" value="PNI33984.1"/>
    <property type="molecule type" value="Genomic_DNA"/>
</dbReference>
<dbReference type="FunFam" id="3.40.50.261:FF:000008">
    <property type="entry name" value="ATP-citrate synthase alpha chain protein"/>
    <property type="match status" value="1"/>
</dbReference>
<protein>
    <submittedName>
        <fullName evidence="2">ACLY isoform 7</fullName>
    </submittedName>
</protein>
<sequence>MTREKHPDGKILIIGGSIANFTNVAATFKGIVRAIRDYQGPLKEHEVTIFVRRGGPNYQEGLRVMGEVGKTTGIPIHVFGTETHMTAIVGMALGHRPIPNQPPTAAHTANFLLNASGSTSTPAPSRTASFSES</sequence>